<keyword evidence="1" id="KW-0863">Zinc-finger</keyword>
<dbReference type="SMART" id="SM00184">
    <property type="entry name" value="RING"/>
    <property type="match status" value="2"/>
</dbReference>
<feature type="signal peptide" evidence="4">
    <location>
        <begin position="1"/>
        <end position="16"/>
    </location>
</feature>
<dbReference type="GO" id="GO:0008270">
    <property type="term" value="F:zinc ion binding"/>
    <property type="evidence" value="ECO:0007669"/>
    <property type="project" value="UniProtKB-KW"/>
</dbReference>
<dbReference type="OrthoDB" id="8062037at2759"/>
<dbReference type="GO" id="GO:0016567">
    <property type="term" value="P:protein ubiquitination"/>
    <property type="evidence" value="ECO:0007669"/>
    <property type="project" value="TreeGrafter"/>
</dbReference>
<proteinExistence type="predicted"/>
<keyword evidence="3" id="KW-0472">Membrane</keyword>
<name>A0A5J9T940_9POAL</name>
<dbReference type="FunFam" id="3.30.40.10:FF:000984">
    <property type="entry name" value="Putative RING zinc finger domain superfamily protein"/>
    <property type="match status" value="2"/>
</dbReference>
<evidence type="ECO:0000256" key="3">
    <source>
        <dbReference type="SAM" id="Phobius"/>
    </source>
</evidence>
<evidence type="ECO:0000256" key="4">
    <source>
        <dbReference type="SAM" id="SignalP"/>
    </source>
</evidence>
<dbReference type="InterPro" id="IPR001841">
    <property type="entry name" value="Znf_RING"/>
</dbReference>
<feature type="non-terminal residue" evidence="6">
    <location>
        <position position="1"/>
    </location>
</feature>
<reference evidence="6 7" key="1">
    <citation type="journal article" date="2019" name="Sci. Rep.">
        <title>A high-quality genome of Eragrostis curvula grass provides insights into Poaceae evolution and supports new strategies to enhance forage quality.</title>
        <authorList>
            <person name="Carballo J."/>
            <person name="Santos B.A.C.M."/>
            <person name="Zappacosta D."/>
            <person name="Garbus I."/>
            <person name="Selva J.P."/>
            <person name="Gallo C.A."/>
            <person name="Diaz A."/>
            <person name="Albertini E."/>
            <person name="Caccamo M."/>
            <person name="Echenique V."/>
        </authorList>
    </citation>
    <scope>NUCLEOTIDE SEQUENCE [LARGE SCALE GENOMIC DNA]</scope>
    <source>
        <strain evidence="7">cv. Victoria</strain>
        <tissue evidence="6">Leaf</tissue>
    </source>
</reference>
<feature type="compositionally biased region" description="Low complexity" evidence="2">
    <location>
        <begin position="71"/>
        <end position="91"/>
    </location>
</feature>
<sequence length="326" mass="34876">SSILLTICWFWSCSVATMSNYAMRSIGNSSSKGISKSEIAGVSFAVGAVLIFLVFMCNLCRGHRNGRDNAAAAERDAAAAGRAPQPAPAAQYWDDEEEEEEARSRTRRSPTAGLPSFTYNMSVKHNVTTSGGEDAAATCSVCLGAFQVGETVRLLPVCLHLYHVECIDPWLNAHSTCPICRSGIDPTMDDNLLPPHAAAVAAIVVRPSAPPEPDPWVWGGDDDQQLRDALDARRPRRGSRTADLPSFAYNRSVAHNVTGSAGDEAASTCSVCLGAFQVGETVRLLPVCLHLYHVECVDPWLDAHSTCPICRSGIDPPMDGGLLPPV</sequence>
<dbReference type="CDD" id="cd16461">
    <property type="entry name" value="RING-H2_EL5-like"/>
    <property type="match status" value="1"/>
</dbReference>
<dbReference type="Gramene" id="TVU07767">
    <property type="protein sequence ID" value="TVU07767"/>
    <property type="gene ID" value="EJB05_41136"/>
</dbReference>
<dbReference type="EMBL" id="RWGY01000039">
    <property type="protein sequence ID" value="TVU07767.1"/>
    <property type="molecule type" value="Genomic_DNA"/>
</dbReference>
<keyword evidence="1" id="KW-0479">Metal-binding</keyword>
<comment type="caution">
    <text evidence="6">The sequence shown here is derived from an EMBL/GenBank/DDBJ whole genome shotgun (WGS) entry which is preliminary data.</text>
</comment>
<dbReference type="AlphaFoldDB" id="A0A5J9T940"/>
<accession>A0A5J9T940</accession>
<keyword evidence="3" id="KW-0812">Transmembrane</keyword>
<feature type="domain" description="RING-type" evidence="5">
    <location>
        <begin position="269"/>
        <end position="311"/>
    </location>
</feature>
<dbReference type="SUPFAM" id="SSF57850">
    <property type="entry name" value="RING/U-box"/>
    <property type="match status" value="2"/>
</dbReference>
<keyword evidence="7" id="KW-1185">Reference proteome</keyword>
<evidence type="ECO:0000256" key="2">
    <source>
        <dbReference type="SAM" id="MobiDB-lite"/>
    </source>
</evidence>
<feature type="transmembrane region" description="Helical" evidence="3">
    <location>
        <begin position="40"/>
        <end position="60"/>
    </location>
</feature>
<dbReference type="InterPro" id="IPR013083">
    <property type="entry name" value="Znf_RING/FYVE/PHD"/>
</dbReference>
<evidence type="ECO:0000313" key="7">
    <source>
        <dbReference type="Proteomes" id="UP000324897"/>
    </source>
</evidence>
<dbReference type="PANTHER" id="PTHR45676">
    <property type="entry name" value="RING-H2 FINGER PROTEIN ATL51-RELATED"/>
    <property type="match status" value="1"/>
</dbReference>
<dbReference type="CDD" id="cd16454">
    <property type="entry name" value="RING-H2_PA-TM-RING"/>
    <property type="match status" value="1"/>
</dbReference>
<feature type="domain" description="RING-type" evidence="5">
    <location>
        <begin position="139"/>
        <end position="181"/>
    </location>
</feature>
<keyword evidence="1" id="KW-0862">Zinc</keyword>
<organism evidence="6 7">
    <name type="scientific">Eragrostis curvula</name>
    <name type="common">weeping love grass</name>
    <dbReference type="NCBI Taxonomy" id="38414"/>
    <lineage>
        <taxon>Eukaryota</taxon>
        <taxon>Viridiplantae</taxon>
        <taxon>Streptophyta</taxon>
        <taxon>Embryophyta</taxon>
        <taxon>Tracheophyta</taxon>
        <taxon>Spermatophyta</taxon>
        <taxon>Magnoliopsida</taxon>
        <taxon>Liliopsida</taxon>
        <taxon>Poales</taxon>
        <taxon>Poaceae</taxon>
        <taxon>PACMAD clade</taxon>
        <taxon>Chloridoideae</taxon>
        <taxon>Eragrostideae</taxon>
        <taxon>Eragrostidinae</taxon>
        <taxon>Eragrostis</taxon>
    </lineage>
</organism>
<feature type="chain" id="PRO_5023848206" description="RING-type domain-containing protein" evidence="4">
    <location>
        <begin position="17"/>
        <end position="326"/>
    </location>
</feature>
<protein>
    <recommendedName>
        <fullName evidence="5">RING-type domain-containing protein</fullName>
    </recommendedName>
</protein>
<dbReference type="Proteomes" id="UP000324897">
    <property type="component" value="Chromosome 3"/>
</dbReference>
<keyword evidence="4" id="KW-0732">Signal</keyword>
<gene>
    <name evidence="6" type="ORF">EJB05_41136</name>
</gene>
<evidence type="ECO:0000259" key="5">
    <source>
        <dbReference type="PROSITE" id="PS50089"/>
    </source>
</evidence>
<evidence type="ECO:0000313" key="6">
    <source>
        <dbReference type="EMBL" id="TVU07767.1"/>
    </source>
</evidence>
<evidence type="ECO:0000256" key="1">
    <source>
        <dbReference type="PROSITE-ProRule" id="PRU00175"/>
    </source>
</evidence>
<dbReference type="Gene3D" id="3.30.40.10">
    <property type="entry name" value="Zinc/RING finger domain, C3HC4 (zinc finger)"/>
    <property type="match status" value="2"/>
</dbReference>
<feature type="region of interest" description="Disordered" evidence="2">
    <location>
        <begin position="71"/>
        <end position="116"/>
    </location>
</feature>
<dbReference type="PROSITE" id="PS50089">
    <property type="entry name" value="ZF_RING_2"/>
    <property type="match status" value="2"/>
</dbReference>
<dbReference type="Pfam" id="PF13639">
    <property type="entry name" value="zf-RING_2"/>
    <property type="match status" value="2"/>
</dbReference>
<keyword evidence="3" id="KW-1133">Transmembrane helix</keyword>